<evidence type="ECO:0000313" key="2">
    <source>
        <dbReference type="Proteomes" id="UP000002498"/>
    </source>
</evidence>
<dbReference type="HOGENOM" id="CLU_2942276_0_0_1"/>
<keyword evidence="2" id="KW-1185">Reference proteome</keyword>
<accession>A0A0B2XGY5</accession>
<dbReference type="AlphaFoldDB" id="A0A0B2XGY5"/>
<reference evidence="1 2" key="1">
    <citation type="journal article" date="2011" name="PLoS Genet.">
        <title>Genome sequencing and comparative transcriptomics of the model entomopathogenic fungi Metarhizium anisopliae and M. acridum.</title>
        <authorList>
            <person name="Gao Q."/>
            <person name="Jin K."/>
            <person name="Ying S.H."/>
            <person name="Zhang Y."/>
            <person name="Xiao G."/>
            <person name="Shang Y."/>
            <person name="Duan Z."/>
            <person name="Hu X."/>
            <person name="Xie X.Q."/>
            <person name="Zhou G."/>
            <person name="Peng G."/>
            <person name="Luo Z."/>
            <person name="Huang W."/>
            <person name="Wang B."/>
            <person name="Fang W."/>
            <person name="Wang S."/>
            <person name="Zhong Y."/>
            <person name="Ma L.J."/>
            <person name="St Leger R.J."/>
            <person name="Zhao G.P."/>
            <person name="Pei Y."/>
            <person name="Feng M.G."/>
            <person name="Xia Y."/>
            <person name="Wang C."/>
        </authorList>
    </citation>
    <scope>NUCLEOTIDE SEQUENCE [LARGE SCALE GENOMIC DNA]</scope>
    <source>
        <strain evidence="2">ARSEF 23 / ATCC MYA-3075</strain>
    </source>
</reference>
<comment type="caution">
    <text evidence="1">The sequence shown here is derived from an EMBL/GenBank/DDBJ whole genome shotgun (WGS) entry which is preliminary data.</text>
</comment>
<dbReference type="KEGG" id="maj:MAA_11583"/>
<evidence type="ECO:0000313" key="1">
    <source>
        <dbReference type="EMBL" id="KHO10822.1"/>
    </source>
</evidence>
<dbReference type="EMBL" id="ADNJ02000010">
    <property type="protein sequence ID" value="KHO10822.1"/>
    <property type="molecule type" value="Genomic_DNA"/>
</dbReference>
<dbReference type="RefSeq" id="XP_011410800.1">
    <property type="nucleotide sequence ID" value="XM_011412498.1"/>
</dbReference>
<dbReference type="Proteomes" id="UP000002498">
    <property type="component" value="Unassembled WGS sequence"/>
</dbReference>
<protein>
    <submittedName>
        <fullName evidence="1">Transposase</fullName>
    </submittedName>
</protein>
<reference evidence="1 2" key="2">
    <citation type="journal article" date="2014" name="Proc. Natl. Acad. Sci. U.S.A.">
        <title>Trajectory and genomic determinants of fungal-pathogen speciation and host adaptation.</title>
        <authorList>
            <person name="Hu X."/>
            <person name="Xiao G."/>
            <person name="Zheng P."/>
            <person name="Shang Y."/>
            <person name="Su Y."/>
            <person name="Zhang X."/>
            <person name="Liu X."/>
            <person name="Zhan S."/>
            <person name="St Leger R.J."/>
            <person name="Wang C."/>
        </authorList>
    </citation>
    <scope>GENOME REANNOTATION</scope>
    <source>
        <strain evidence="2">ARSEF 23 / ATCC MYA-3075</strain>
    </source>
</reference>
<sequence>MPTPRADEPDAVMGDGIDKHDEARLHPLCDFEFTFESSTLLIEPDVRSHPDARREAFALT</sequence>
<gene>
    <name evidence="1" type="ORF">MAA_11583</name>
</gene>
<dbReference type="GeneID" id="23633031"/>
<name>A0A0B2XGY5_METRA</name>
<proteinExistence type="predicted"/>
<organism evidence="1 2">
    <name type="scientific">Metarhizium robertsii (strain ARSEF 23 / ATCC MYA-3075)</name>
    <name type="common">Metarhizium anisopliae (strain ARSEF 23)</name>
    <dbReference type="NCBI Taxonomy" id="655844"/>
    <lineage>
        <taxon>Eukaryota</taxon>
        <taxon>Fungi</taxon>
        <taxon>Dikarya</taxon>
        <taxon>Ascomycota</taxon>
        <taxon>Pezizomycotina</taxon>
        <taxon>Sordariomycetes</taxon>
        <taxon>Hypocreomycetidae</taxon>
        <taxon>Hypocreales</taxon>
        <taxon>Clavicipitaceae</taxon>
        <taxon>Metarhizium</taxon>
    </lineage>
</organism>